<protein>
    <submittedName>
        <fullName evidence="1">Uncharacterized protein</fullName>
    </submittedName>
</protein>
<evidence type="ECO:0000313" key="2">
    <source>
        <dbReference type="Proteomes" id="UP001468345"/>
    </source>
</evidence>
<organism evidence="1 2">
    <name type="scientific">Staphylococcus casei</name>
    <dbReference type="NCBI Taxonomy" id="201828"/>
    <lineage>
        <taxon>Bacteria</taxon>
        <taxon>Bacillati</taxon>
        <taxon>Bacillota</taxon>
        <taxon>Bacilli</taxon>
        <taxon>Bacillales</taxon>
        <taxon>Staphylococcaceae</taxon>
        <taxon>Staphylococcus</taxon>
    </lineage>
</organism>
<gene>
    <name evidence="1" type="ORF">SHJJP9002_001572</name>
</gene>
<keyword evidence="2" id="KW-1185">Reference proteome</keyword>
<evidence type="ECO:0000313" key="1">
    <source>
        <dbReference type="EMBL" id="WZG09609.1"/>
    </source>
</evidence>
<dbReference type="Proteomes" id="UP001468345">
    <property type="component" value="Chromosome"/>
</dbReference>
<reference evidence="1 2" key="1">
    <citation type="journal article" date="2024" name="ISME J.">
        <title>Staphylococcus epidermidis bacteriocin A37 kills natural competitors with a unique mechanism of action.</title>
        <authorList>
            <person name="Puls J.S."/>
            <person name="Winnerling B."/>
            <person name="Power J.J."/>
            <person name="Kruger A.M."/>
            <person name="Brajtenbach D."/>
            <person name="Johnson M."/>
            <person name="Bilici K."/>
            <person name="Camus L."/>
            <person name="Fliesswasser T."/>
            <person name="Schneider T."/>
            <person name="Sahl H.G."/>
            <person name="Ghosal D."/>
            <person name="Kubitscheck U."/>
            <person name="Heilbronner S."/>
            <person name="Grein F."/>
        </authorList>
    </citation>
    <scope>NUCLEOTIDE SEQUENCE [LARGE SCALE GENOMIC DNA]</scope>
    <source>
        <strain evidence="1 2">SCK7</strain>
    </source>
</reference>
<proteinExistence type="predicted"/>
<dbReference type="RefSeq" id="WP_341636407.1">
    <property type="nucleotide sequence ID" value="NZ_CP133006.1"/>
</dbReference>
<dbReference type="EMBL" id="CP133006">
    <property type="protein sequence ID" value="WZG09609.1"/>
    <property type="molecule type" value="Genomic_DNA"/>
</dbReference>
<sequence length="90" mass="10389">MLNLQINDDHINEMVNAKVEEILKTYKRTLVTVDMKDLIKMTGLSESTLTNKIVCEPEVVEVTRRIGKRVLYKYPEIKNALNTVIDRLGK</sequence>
<accession>A0ABZ2WBT3</accession>
<name>A0ABZ2WBT3_9STAP</name>